<name>A0A834XQ48_APHGI</name>
<dbReference type="GO" id="GO:0000281">
    <property type="term" value="P:mitotic cytokinesis"/>
    <property type="evidence" value="ECO:0007669"/>
    <property type="project" value="TreeGrafter"/>
</dbReference>
<organism evidence="2 3">
    <name type="scientific">Aphidius gifuensis</name>
    <name type="common">Parasitoid wasp</name>
    <dbReference type="NCBI Taxonomy" id="684658"/>
    <lineage>
        <taxon>Eukaryota</taxon>
        <taxon>Metazoa</taxon>
        <taxon>Ecdysozoa</taxon>
        <taxon>Arthropoda</taxon>
        <taxon>Hexapoda</taxon>
        <taxon>Insecta</taxon>
        <taxon>Pterygota</taxon>
        <taxon>Neoptera</taxon>
        <taxon>Endopterygota</taxon>
        <taxon>Hymenoptera</taxon>
        <taxon>Apocrita</taxon>
        <taxon>Ichneumonoidea</taxon>
        <taxon>Braconidae</taxon>
        <taxon>Aphidiinae</taxon>
        <taxon>Aphidius</taxon>
    </lineage>
</organism>
<dbReference type="Gene3D" id="1.20.120.560">
    <property type="entry name" value="alix/aip1 in complex with the ypdl late domain"/>
    <property type="match status" value="1"/>
</dbReference>
<dbReference type="GO" id="GO:0005768">
    <property type="term" value="C:endosome"/>
    <property type="evidence" value="ECO:0007669"/>
    <property type="project" value="TreeGrafter"/>
</dbReference>
<dbReference type="Pfam" id="PF03097">
    <property type="entry name" value="BRO1"/>
    <property type="match status" value="1"/>
</dbReference>
<dbReference type="Proteomes" id="UP000639338">
    <property type="component" value="Unassembled WGS sequence"/>
</dbReference>
<dbReference type="Gene3D" id="1.20.140.50">
    <property type="entry name" value="alix/aip1 like domains"/>
    <property type="match status" value="1"/>
</dbReference>
<dbReference type="InterPro" id="IPR025304">
    <property type="entry name" value="ALIX_V_dom"/>
</dbReference>
<dbReference type="EMBL" id="JACMRX010000004">
    <property type="protein sequence ID" value="KAF7990548.1"/>
    <property type="molecule type" value="Genomic_DNA"/>
</dbReference>
<dbReference type="AlphaFoldDB" id="A0A834XQ48"/>
<accession>A0A834XQ48</accession>
<comment type="caution">
    <text evidence="2">The sequence shown here is derived from an EMBL/GenBank/DDBJ whole genome shotgun (WGS) entry which is preliminary data.</text>
</comment>
<feature type="domain" description="BRO1" evidence="1">
    <location>
        <begin position="3"/>
        <end position="394"/>
    </location>
</feature>
<dbReference type="OrthoDB" id="2141925at2759"/>
<protein>
    <recommendedName>
        <fullName evidence="1">BRO1 domain-containing protein</fullName>
    </recommendedName>
</protein>
<gene>
    <name evidence="2" type="ORF">HCN44_000353</name>
</gene>
<reference evidence="2 3" key="1">
    <citation type="submission" date="2020-08" db="EMBL/GenBank/DDBJ databases">
        <title>Aphidius gifuensis genome sequencing and assembly.</title>
        <authorList>
            <person name="Du Z."/>
        </authorList>
    </citation>
    <scope>NUCLEOTIDE SEQUENCE [LARGE SCALE GENOMIC DNA]</scope>
    <source>
        <strain evidence="2">YNYX2018</strain>
        <tissue evidence="2">Adults</tissue>
    </source>
</reference>
<sequence>MDTLIVVPLKRPIEDDLIKPALTTLFHSTFTSDYHEINYANLIEDFASLRTEAIWGAFDKHENSLEKLYRYYDQLCSLEERIPTNKVEIPFKWKDAFDRKIISNKSKYVGSITTEKLCILFNIGALQSAVASNQSLKSDKGLQLAAKLLQQSAGIFNYLKQFIVSLHQDITLDLSLEVLTGLSALMLSQAQEIFIEKAIQDSMKSQVIAKLSAHAGELYKETLIIFKTNIFTSLTRTKQWVSIINSKRLGYQALAQMYQSTVCKNNKQFGEEISRLQCAVKLFKDAQYQFTSDILTSWSDKAQERLKEVQKDNHYIYNEIIPDIKNLKRISQAKILKLQFPNCPMSLNFDDIFKDILPIKVQQSLLTFENLRKNLIDTEILKLKEETKILDTILANLNLPLAIEEKKNSQPVYQSLCEKSIFIKQSGGIEALENILKRLPDVSKKNQDIINTSIEMLIKEQDADNELRIKYRDKWTRTTSDKLTVKLRKNLQAYQDTIHHAHEADKILEKLYEENKEYINILSMDEEKLLRKLSSGVGVKVSWTVIQLRKLIDDVDDLRVERDLIENNLKSALVDMKSTFLIELAKNDVIDEFNLSVENIKKTYGSLIGQVRDNLAKQKTYVKKIQSVYDSFKKEKSEKGDVEETIKKLDKAYDAYMILNNHLNEGLDFYNELIEILIKLKNKILKYCISRNSEKEKLINSLIDNENIVCKVTRTGFSLSFPSATETTDSHELPHMPKHYKYCTFPRSGKY</sequence>
<dbReference type="PANTHER" id="PTHR23030">
    <property type="entry name" value="PCD6 INTERACTING PROTEIN-RELATED"/>
    <property type="match status" value="1"/>
</dbReference>
<evidence type="ECO:0000313" key="2">
    <source>
        <dbReference type="EMBL" id="KAF7990548.1"/>
    </source>
</evidence>
<keyword evidence="3" id="KW-1185">Reference proteome</keyword>
<evidence type="ECO:0000313" key="3">
    <source>
        <dbReference type="Proteomes" id="UP000639338"/>
    </source>
</evidence>
<evidence type="ECO:0000259" key="1">
    <source>
        <dbReference type="PROSITE" id="PS51180"/>
    </source>
</evidence>
<dbReference type="SMART" id="SM01041">
    <property type="entry name" value="BRO1"/>
    <property type="match status" value="1"/>
</dbReference>
<dbReference type="PROSITE" id="PS51180">
    <property type="entry name" value="BRO1"/>
    <property type="match status" value="1"/>
</dbReference>
<dbReference type="Pfam" id="PF13949">
    <property type="entry name" value="ALIX_LYPXL_bnd"/>
    <property type="match status" value="1"/>
</dbReference>
<dbReference type="PANTHER" id="PTHR23030:SF39">
    <property type="entry name" value="PROGRAMMED CELL DEATH 6-INTERACTING PROTEIN"/>
    <property type="match status" value="1"/>
</dbReference>
<dbReference type="Gene3D" id="1.25.40.280">
    <property type="entry name" value="alix/aip1 like domains"/>
    <property type="match status" value="1"/>
</dbReference>
<dbReference type="InterPro" id="IPR038499">
    <property type="entry name" value="BRO1_sf"/>
</dbReference>
<dbReference type="InterPro" id="IPR004328">
    <property type="entry name" value="BRO1_dom"/>
</dbReference>
<proteinExistence type="predicted"/>